<keyword evidence="2" id="KW-1185">Reference proteome</keyword>
<dbReference type="Proteomes" id="UP000291758">
    <property type="component" value="Chromosome"/>
</dbReference>
<dbReference type="KEGG" id="xyl:ET495_10300"/>
<reference evidence="1 2" key="1">
    <citation type="submission" date="2019-01" db="EMBL/GenBank/DDBJ databases">
        <title>Genome sequencing of strain 2JSPR-7.</title>
        <authorList>
            <person name="Heo J."/>
            <person name="Kim S.-J."/>
            <person name="Kim J.-S."/>
            <person name="Hong S.-B."/>
            <person name="Kwon S.-W."/>
        </authorList>
    </citation>
    <scope>NUCLEOTIDE SEQUENCE [LARGE SCALE GENOMIC DNA]</scope>
    <source>
        <strain evidence="1 2">2JSPR-7</strain>
    </source>
</reference>
<sequence>MTVPEKDAVAVHAATVGTIPIVATVTPRTVTLAIANRCAMRWFVDMRQRLSWVAKGVEGRIRPRPRECAVWRRGWQEQSTVIDLELLAASCVAENLAWPRE</sequence>
<dbReference type="RefSeq" id="WP_129204735.1">
    <property type="nucleotide sequence ID" value="NZ_CP035495.1"/>
</dbReference>
<evidence type="ECO:0000313" key="1">
    <source>
        <dbReference type="EMBL" id="QAY63573.1"/>
    </source>
</evidence>
<dbReference type="EMBL" id="CP035495">
    <property type="protein sequence ID" value="QAY63573.1"/>
    <property type="molecule type" value="Genomic_DNA"/>
</dbReference>
<proteinExistence type="predicted"/>
<name>A0A4P6EP78_9MICO</name>
<protein>
    <submittedName>
        <fullName evidence="1">Uncharacterized protein</fullName>
    </submittedName>
</protein>
<organism evidence="1 2">
    <name type="scientific">Xylanimonas allomyrinae</name>
    <dbReference type="NCBI Taxonomy" id="2509459"/>
    <lineage>
        <taxon>Bacteria</taxon>
        <taxon>Bacillati</taxon>
        <taxon>Actinomycetota</taxon>
        <taxon>Actinomycetes</taxon>
        <taxon>Micrococcales</taxon>
        <taxon>Promicromonosporaceae</taxon>
        <taxon>Xylanimonas</taxon>
    </lineage>
</organism>
<gene>
    <name evidence="1" type="ORF">ET495_10300</name>
</gene>
<accession>A0A4P6EP78</accession>
<dbReference type="AlphaFoldDB" id="A0A4P6EP78"/>
<evidence type="ECO:0000313" key="2">
    <source>
        <dbReference type="Proteomes" id="UP000291758"/>
    </source>
</evidence>